<dbReference type="GO" id="GO:0018279">
    <property type="term" value="P:protein N-linked glycosylation via asparagine"/>
    <property type="evidence" value="ECO:0007669"/>
    <property type="project" value="UniProtKB-UniRule"/>
</dbReference>
<dbReference type="InterPro" id="IPR055457">
    <property type="entry name" value="OST48_N"/>
</dbReference>
<gene>
    <name evidence="11" type="ORF">FIBRA_08005</name>
</gene>
<dbReference type="EMBL" id="HE797206">
    <property type="protein sequence ID" value="CCM05772.1"/>
    <property type="molecule type" value="Genomic_DNA"/>
</dbReference>
<evidence type="ECO:0000256" key="3">
    <source>
        <dbReference type="ARBA" id="ARBA00008743"/>
    </source>
</evidence>
<evidence type="ECO:0000256" key="8">
    <source>
        <dbReference type="RuleBase" id="RU361142"/>
    </source>
</evidence>
<evidence type="ECO:0000256" key="1">
    <source>
        <dbReference type="ARBA" id="ARBA00004479"/>
    </source>
</evidence>
<reference evidence="11 12" key="1">
    <citation type="journal article" date="2012" name="Appl. Environ. Microbiol.">
        <title>Short-read sequencing for genomic analysis of the brown rot fungus Fibroporia radiculosa.</title>
        <authorList>
            <person name="Tang J.D."/>
            <person name="Perkins A.D."/>
            <person name="Sonstegard T.S."/>
            <person name="Schroeder S.G."/>
            <person name="Burgess S.C."/>
            <person name="Diehl S.V."/>
        </authorList>
    </citation>
    <scope>NUCLEOTIDE SEQUENCE [LARGE SCALE GENOMIC DNA]</scope>
    <source>
        <strain evidence="11 12">TFFH 294</strain>
    </source>
</reference>
<comment type="subunit">
    <text evidence="8">Component of the oligosaccharyltransferase (OST) complex.</text>
</comment>
<accession>J4I1W5</accession>
<dbReference type="FunCoup" id="J4I1W5">
    <property type="interactions" value="473"/>
</dbReference>
<organism evidence="11 12">
    <name type="scientific">Fibroporia radiculosa</name>
    <dbReference type="NCBI Taxonomy" id="599839"/>
    <lineage>
        <taxon>Eukaryota</taxon>
        <taxon>Fungi</taxon>
        <taxon>Dikarya</taxon>
        <taxon>Basidiomycota</taxon>
        <taxon>Agaricomycotina</taxon>
        <taxon>Agaricomycetes</taxon>
        <taxon>Polyporales</taxon>
        <taxon>Fibroporiaceae</taxon>
        <taxon>Fibroporia</taxon>
    </lineage>
</organism>
<dbReference type="UniPathway" id="UPA00378"/>
<dbReference type="InterPro" id="IPR055459">
    <property type="entry name" value="OST48_MD"/>
</dbReference>
<evidence type="ECO:0000259" key="9">
    <source>
        <dbReference type="Pfam" id="PF03345"/>
    </source>
</evidence>
<feature type="signal peptide" evidence="8">
    <location>
        <begin position="1"/>
        <end position="20"/>
    </location>
</feature>
<comment type="function">
    <text evidence="8">Subunit of the oligosaccharyl transferase (OST) complex that catalyzes the initial transfer of a defined glycan (Glc(3)Man(9)GlcNAc(2) in eukaryotes) from the lipid carrier dolichol-pyrophosphate to an asparagine residue within an Asn-X-Ser/Thr consensus motif in nascent polypeptide chains, the first step in protein N-glycosylation. N-glycosylation occurs cotranslationally and the complex associates with the Sec61 complex at the channel-forming translocon complex that mediates protein translocation across the endoplasmic reticulum (ER).</text>
</comment>
<keyword evidence="8" id="KW-0732">Signal</keyword>
<dbReference type="OrthoDB" id="29105at2759"/>
<dbReference type="PANTHER" id="PTHR10830">
    <property type="entry name" value="DOLICHYL-DIPHOSPHOOLIGOSACCHARIDE--PROTEIN GLYCOSYLTRANSFERASE 48 KDA SUBUNIT"/>
    <property type="match status" value="1"/>
</dbReference>
<keyword evidence="5 8" id="KW-0256">Endoplasmic reticulum</keyword>
<dbReference type="AlphaFoldDB" id="J4I1W5"/>
<dbReference type="STRING" id="599839.J4I1W5"/>
<name>J4I1W5_9APHY</name>
<feature type="transmembrane region" description="Helical" evidence="8">
    <location>
        <begin position="407"/>
        <end position="429"/>
    </location>
</feature>
<dbReference type="HOGENOM" id="CLU_031804_1_1_1"/>
<evidence type="ECO:0000256" key="7">
    <source>
        <dbReference type="ARBA" id="ARBA00023136"/>
    </source>
</evidence>
<evidence type="ECO:0000256" key="2">
    <source>
        <dbReference type="ARBA" id="ARBA00004922"/>
    </source>
</evidence>
<proteinExistence type="inferred from homology"/>
<dbReference type="Proteomes" id="UP000006352">
    <property type="component" value="Unassembled WGS sequence"/>
</dbReference>
<comment type="pathway">
    <text evidence="2 8">Protein modification; protein glycosylation.</text>
</comment>
<dbReference type="Pfam" id="PF03345">
    <property type="entry name" value="OST48_N"/>
    <property type="match status" value="1"/>
</dbReference>
<sequence>MLSLWPLLSSLVCLAAVTYAKSSTGDSVLVVLDQSLKRDNFSIFFNGLEERGYDLTFRTPKDVQPAVIADDHPQYSHVILFAPESKSYSSDITPQSLVTLLSKNTNLLIALSSKQTPLTSLASEFSLILPPPGTPLVSHFPERDTPATVIPVNVAPGSVLSSDLPPVWFSGVPFAFGSSPLLVPFLNAPPESFAADSDRDNGADAIFDAAEKGGEGLWAGSSLGLVAGFQTRSGSRATWVGGIDIFSDEFATKELANGVKPGNQQFVAEVAAWTFQESNVLRIDEVTHHRVNETLTGEQYTINDRVVFAMRVSKFNPLSSTWEPYSEIADMQLEFTMLDPHIRTMLQPVEGDPGRYSVEFRIPDRHGVFKFVVDFKRRGWSFLESTTVVPVVPPRHDQYPRFLSPAWPYYAGAISTSIGFVLFSALWLAGDSQEPKKSKSAKSD</sequence>
<dbReference type="GO" id="GO:0008250">
    <property type="term" value="C:oligosaccharyltransferase complex"/>
    <property type="evidence" value="ECO:0007669"/>
    <property type="project" value="TreeGrafter"/>
</dbReference>
<keyword evidence="6 8" id="KW-1133">Transmembrane helix</keyword>
<evidence type="ECO:0000256" key="6">
    <source>
        <dbReference type="ARBA" id="ARBA00022989"/>
    </source>
</evidence>
<feature type="chain" id="PRO_5005136840" description="Dolichyl-diphosphooligosaccharide--protein glycosyltransferase subunit WBP1" evidence="8">
    <location>
        <begin position="21"/>
        <end position="444"/>
    </location>
</feature>
<feature type="domain" description="OST48 N-terminal" evidence="9">
    <location>
        <begin position="28"/>
        <end position="274"/>
    </location>
</feature>
<dbReference type="RefSeq" id="XP_012185055.1">
    <property type="nucleotide sequence ID" value="XM_012329665.1"/>
</dbReference>
<evidence type="ECO:0000256" key="4">
    <source>
        <dbReference type="ARBA" id="ARBA00022692"/>
    </source>
</evidence>
<comment type="subcellular location">
    <subcellularLocation>
        <location evidence="8">Endoplasmic reticulum membrane</location>
        <topology evidence="8">Single-pass type I membrane protein</topology>
    </subcellularLocation>
    <subcellularLocation>
        <location evidence="1">Membrane</location>
        <topology evidence="1">Single-pass type I membrane protein</topology>
    </subcellularLocation>
</comment>
<dbReference type="GeneID" id="24100683"/>
<feature type="domain" description="OST48 middle" evidence="10">
    <location>
        <begin position="288"/>
        <end position="429"/>
    </location>
</feature>
<keyword evidence="7 8" id="KW-0472">Membrane</keyword>
<dbReference type="PANTHER" id="PTHR10830:SF0">
    <property type="entry name" value="DOLICHYL-DIPHOSPHOOLIGOSACCHARIDE--PROTEIN GLYCOSYLTRANSFERASE 48 KDA SUBUNIT"/>
    <property type="match status" value="1"/>
</dbReference>
<evidence type="ECO:0000313" key="11">
    <source>
        <dbReference type="EMBL" id="CCM05772.1"/>
    </source>
</evidence>
<keyword evidence="12" id="KW-1185">Reference proteome</keyword>
<evidence type="ECO:0000256" key="5">
    <source>
        <dbReference type="ARBA" id="ARBA00022824"/>
    </source>
</evidence>
<dbReference type="InterPro" id="IPR005013">
    <property type="entry name" value="DDOST_48_kDa_subunit"/>
</dbReference>
<protein>
    <recommendedName>
        <fullName evidence="8">Dolichyl-diphosphooligosaccharide--protein glycosyltransferase subunit WBP1</fullName>
        <shortName evidence="8">Oligosaccharyl transferase subunit WBP1</shortName>
    </recommendedName>
</protein>
<dbReference type="Pfam" id="PF23358">
    <property type="entry name" value="OST48_MD"/>
    <property type="match status" value="1"/>
</dbReference>
<evidence type="ECO:0000313" key="12">
    <source>
        <dbReference type="Proteomes" id="UP000006352"/>
    </source>
</evidence>
<keyword evidence="4 8" id="KW-0812">Transmembrane</keyword>
<dbReference type="InParanoid" id="J4I1W5"/>
<comment type="similarity">
    <text evidence="3 8">Belongs to the DDOST 48 kDa subunit family.</text>
</comment>
<evidence type="ECO:0000259" key="10">
    <source>
        <dbReference type="Pfam" id="PF23358"/>
    </source>
</evidence>